<dbReference type="SUPFAM" id="SSF50621">
    <property type="entry name" value="Alanine racemase C-terminal domain-like"/>
    <property type="match status" value="1"/>
</dbReference>
<evidence type="ECO:0000256" key="4">
    <source>
        <dbReference type="ARBA" id="ARBA00023239"/>
    </source>
</evidence>
<feature type="active site" description="Proton donor" evidence="9">
    <location>
        <position position="344"/>
    </location>
</feature>
<dbReference type="InterPro" id="IPR002433">
    <property type="entry name" value="Orn_de-COase"/>
</dbReference>
<keyword evidence="14" id="KW-1185">Reference proteome</keyword>
<dbReference type="InterPro" id="IPR022644">
    <property type="entry name" value="De-COase2_N"/>
</dbReference>
<evidence type="ECO:0000256" key="2">
    <source>
        <dbReference type="ARBA" id="ARBA00008872"/>
    </source>
</evidence>
<evidence type="ECO:0000256" key="1">
    <source>
        <dbReference type="ARBA" id="ARBA00001933"/>
    </source>
</evidence>
<comment type="caution">
    <text evidence="13">The sequence shown here is derived from an EMBL/GenBank/DDBJ whole genome shotgun (WGS) entry which is preliminary data.</text>
</comment>
<dbReference type="PRINTS" id="PR01182">
    <property type="entry name" value="ORNDCRBXLASE"/>
</dbReference>
<dbReference type="Gene3D" id="2.40.37.10">
    <property type="entry name" value="Lyase, Ornithine Decarboxylase, Chain A, domain 1"/>
    <property type="match status" value="1"/>
</dbReference>
<name>A0AAU9J9Z9_9CILI</name>
<dbReference type="InterPro" id="IPR022653">
    <property type="entry name" value="De-COase2_pyr-phos_BS"/>
</dbReference>
<evidence type="ECO:0000256" key="6">
    <source>
        <dbReference type="ARBA" id="ARBA00034138"/>
    </source>
</evidence>
<dbReference type="Pfam" id="PF00278">
    <property type="entry name" value="Orn_DAP_Arg_deC"/>
    <property type="match status" value="1"/>
</dbReference>
<dbReference type="EMBL" id="CAJZBQ010000027">
    <property type="protein sequence ID" value="CAG9321107.1"/>
    <property type="molecule type" value="Genomic_DNA"/>
</dbReference>
<dbReference type="PRINTS" id="PR01179">
    <property type="entry name" value="ODADCRBXLASE"/>
</dbReference>
<comment type="similarity">
    <text evidence="2 10">Belongs to the Orn/Lys/Arg decarboxylase class-II family.</text>
</comment>
<evidence type="ECO:0000313" key="14">
    <source>
        <dbReference type="Proteomes" id="UP001162131"/>
    </source>
</evidence>
<dbReference type="PANTHER" id="PTHR11482:SF6">
    <property type="entry name" value="ORNITHINE DECARBOXYLASE 1-RELATED"/>
    <property type="match status" value="1"/>
</dbReference>
<evidence type="ECO:0000256" key="5">
    <source>
        <dbReference type="ARBA" id="ARBA00034115"/>
    </source>
</evidence>
<comment type="cofactor">
    <cofactor evidence="1 9">
        <name>pyridoxal 5'-phosphate</name>
        <dbReference type="ChEBI" id="CHEBI:597326"/>
    </cofactor>
</comment>
<evidence type="ECO:0000256" key="9">
    <source>
        <dbReference type="PIRSR" id="PIRSR600183-50"/>
    </source>
</evidence>
<evidence type="ECO:0000256" key="10">
    <source>
        <dbReference type="RuleBase" id="RU003737"/>
    </source>
</evidence>
<dbReference type="SUPFAM" id="SSF51419">
    <property type="entry name" value="PLP-binding barrel"/>
    <property type="match status" value="1"/>
</dbReference>
<feature type="domain" description="Orn/DAP/Arg decarboxylase 2 N-terminal" evidence="12">
    <location>
        <begin position="49"/>
        <end position="273"/>
    </location>
</feature>
<dbReference type="EC" id="4.1.1.17" evidence="6"/>
<dbReference type="Proteomes" id="UP001162131">
    <property type="component" value="Unassembled WGS sequence"/>
</dbReference>
<dbReference type="AlphaFoldDB" id="A0AAU9J9Z9"/>
<sequence>MSKIVDQEGWSLELEANKSTKEIFEAILESRNFENNISLYDIAKLGLVLEKWYQLLPSIRPFYAVKCNPDPFVVSRMVSLGIGFDCASKHELELVKSSNANIENDVIFAQTIKSNRDLAAISNLSVKYATFDCVEELRKIANFGLPNLKLVLRIFEIDEKAILSFRHKFGAIKTDWVNIFEEAVKLGIDIAGVSFNVGSRVKDTNAYFRAIRAADEVWNLGEQYGFNMHLLDIGGGFTFQNFENAAEEINRGINQYFSERKVQIISEPGIFFAETIVSSCFSIVGKRSRIINGENKVDYFLSDGLIGTFSSLRFYSDIIPKPILLGRNRGEGQKVLSTLYGPTCNGLDKIVECEFEDAEIGDMVAFENMGAYNQALATDFNGIPMASNTKLYIFEQDSVTN</sequence>
<evidence type="ECO:0000259" key="12">
    <source>
        <dbReference type="Pfam" id="PF02784"/>
    </source>
</evidence>
<accession>A0AAU9J9Z9</accession>
<dbReference type="InterPro" id="IPR000183">
    <property type="entry name" value="Orn/DAP/Arg_de-COase"/>
</dbReference>
<reference evidence="13" key="1">
    <citation type="submission" date="2021-09" db="EMBL/GenBank/DDBJ databases">
        <authorList>
            <consortium name="AG Swart"/>
            <person name="Singh M."/>
            <person name="Singh A."/>
            <person name="Seah K."/>
            <person name="Emmerich C."/>
        </authorList>
    </citation>
    <scope>NUCLEOTIDE SEQUENCE</scope>
    <source>
        <strain evidence="13">ATCC30299</strain>
    </source>
</reference>
<evidence type="ECO:0000259" key="11">
    <source>
        <dbReference type="Pfam" id="PF00278"/>
    </source>
</evidence>
<keyword evidence="4" id="KW-0456">Lyase</keyword>
<dbReference type="FunFam" id="3.20.20.10:FF:000005">
    <property type="entry name" value="Ornithine decarboxylase"/>
    <property type="match status" value="1"/>
</dbReference>
<dbReference type="Pfam" id="PF02784">
    <property type="entry name" value="Orn_Arg_deC_N"/>
    <property type="match status" value="1"/>
</dbReference>
<dbReference type="GO" id="GO:0004586">
    <property type="term" value="F:ornithine decarboxylase activity"/>
    <property type="evidence" value="ECO:0007669"/>
    <property type="project" value="UniProtKB-EC"/>
</dbReference>
<proteinExistence type="inferred from homology"/>
<evidence type="ECO:0000256" key="3">
    <source>
        <dbReference type="ARBA" id="ARBA00022898"/>
    </source>
</evidence>
<keyword evidence="3 9" id="KW-0663">Pyridoxal phosphate</keyword>
<organism evidence="13 14">
    <name type="scientific">Blepharisma stoltei</name>
    <dbReference type="NCBI Taxonomy" id="1481888"/>
    <lineage>
        <taxon>Eukaryota</taxon>
        <taxon>Sar</taxon>
        <taxon>Alveolata</taxon>
        <taxon>Ciliophora</taxon>
        <taxon>Postciliodesmatophora</taxon>
        <taxon>Heterotrichea</taxon>
        <taxon>Heterotrichida</taxon>
        <taxon>Blepharismidae</taxon>
        <taxon>Blepharisma</taxon>
    </lineage>
</organism>
<dbReference type="CDD" id="cd00622">
    <property type="entry name" value="PLPDE_III_ODC"/>
    <property type="match status" value="1"/>
</dbReference>
<comment type="pathway">
    <text evidence="5">Amine and polyamine biosynthesis; putrescine biosynthesis via L-ornithine pathway; putrescine from L-ornithine: step 1/1.</text>
</comment>
<feature type="domain" description="Orn/DAP/Arg decarboxylase 2 C-terminal" evidence="11">
    <location>
        <begin position="289"/>
        <end position="370"/>
    </location>
</feature>
<gene>
    <name evidence="13" type="ORF">BSTOLATCC_MIC27677</name>
</gene>
<dbReference type="PROSITE" id="PS00878">
    <property type="entry name" value="ODR_DC_2_1"/>
    <property type="match status" value="1"/>
</dbReference>
<comment type="subunit">
    <text evidence="7">Homodimer. Only the dimer is catalytically active, as the active sites are constructed of residues from both monomers.</text>
</comment>
<evidence type="ECO:0000313" key="13">
    <source>
        <dbReference type="EMBL" id="CAG9321107.1"/>
    </source>
</evidence>
<dbReference type="InterPro" id="IPR022643">
    <property type="entry name" value="De-COase2_C"/>
</dbReference>
<dbReference type="GO" id="GO:0033387">
    <property type="term" value="P:putrescine biosynthetic process from arginine, via ornithine"/>
    <property type="evidence" value="ECO:0007669"/>
    <property type="project" value="TreeGrafter"/>
</dbReference>
<dbReference type="InterPro" id="IPR029066">
    <property type="entry name" value="PLP-binding_barrel"/>
</dbReference>
<dbReference type="GO" id="GO:0005737">
    <property type="term" value="C:cytoplasm"/>
    <property type="evidence" value="ECO:0007669"/>
    <property type="project" value="TreeGrafter"/>
</dbReference>
<comment type="catalytic activity">
    <reaction evidence="8">
        <text>L-ornithine + H(+) = putrescine + CO2</text>
        <dbReference type="Rhea" id="RHEA:22964"/>
        <dbReference type="ChEBI" id="CHEBI:15378"/>
        <dbReference type="ChEBI" id="CHEBI:16526"/>
        <dbReference type="ChEBI" id="CHEBI:46911"/>
        <dbReference type="ChEBI" id="CHEBI:326268"/>
        <dbReference type="EC" id="4.1.1.17"/>
    </reaction>
</comment>
<protein>
    <recommendedName>
        <fullName evidence="6">ornithine decarboxylase</fullName>
        <ecNumber evidence="6">4.1.1.17</ecNumber>
    </recommendedName>
</protein>
<feature type="modified residue" description="N6-(pyridoxal phosphate)lysine" evidence="9">
    <location>
        <position position="66"/>
    </location>
</feature>
<evidence type="ECO:0000256" key="8">
    <source>
        <dbReference type="ARBA" id="ARBA00049127"/>
    </source>
</evidence>
<dbReference type="InterPro" id="IPR009006">
    <property type="entry name" value="Ala_racemase/Decarboxylase_C"/>
</dbReference>
<evidence type="ECO:0000256" key="7">
    <source>
        <dbReference type="ARBA" id="ARBA00046672"/>
    </source>
</evidence>
<dbReference type="Gene3D" id="3.20.20.10">
    <property type="entry name" value="Alanine racemase"/>
    <property type="match status" value="1"/>
</dbReference>
<dbReference type="PANTHER" id="PTHR11482">
    <property type="entry name" value="ARGININE/DIAMINOPIMELATE/ORNITHINE DECARBOXYLASE"/>
    <property type="match status" value="1"/>
</dbReference>